<dbReference type="EMBL" id="QGKV02000299">
    <property type="protein sequence ID" value="KAF3593596.1"/>
    <property type="molecule type" value="Genomic_DNA"/>
</dbReference>
<comment type="caution">
    <text evidence="2">The sequence shown here is derived from an EMBL/GenBank/DDBJ whole genome shotgun (WGS) entry which is preliminary data.</text>
</comment>
<organism evidence="2 3">
    <name type="scientific">Brassica cretica</name>
    <name type="common">Mustard</name>
    <dbReference type="NCBI Taxonomy" id="69181"/>
    <lineage>
        <taxon>Eukaryota</taxon>
        <taxon>Viridiplantae</taxon>
        <taxon>Streptophyta</taxon>
        <taxon>Embryophyta</taxon>
        <taxon>Tracheophyta</taxon>
        <taxon>Spermatophyta</taxon>
        <taxon>Magnoliopsida</taxon>
        <taxon>eudicotyledons</taxon>
        <taxon>Gunneridae</taxon>
        <taxon>Pentapetalae</taxon>
        <taxon>rosids</taxon>
        <taxon>malvids</taxon>
        <taxon>Brassicales</taxon>
        <taxon>Brassicaceae</taxon>
        <taxon>Brassiceae</taxon>
        <taxon>Brassica</taxon>
    </lineage>
</organism>
<evidence type="ECO:0000313" key="2">
    <source>
        <dbReference type="EMBL" id="KAF3593596.1"/>
    </source>
</evidence>
<proteinExistence type="predicted"/>
<evidence type="ECO:0000313" key="3">
    <source>
        <dbReference type="Proteomes" id="UP000266723"/>
    </source>
</evidence>
<accession>A0ABQ7E9R7</accession>
<name>A0ABQ7E9R7_BRACR</name>
<evidence type="ECO:0000256" key="1">
    <source>
        <dbReference type="SAM" id="Coils"/>
    </source>
</evidence>
<keyword evidence="3" id="KW-1185">Reference proteome</keyword>
<gene>
    <name evidence="2" type="ORF">DY000_02023417</name>
</gene>
<dbReference type="Proteomes" id="UP000266723">
    <property type="component" value="Unassembled WGS sequence"/>
</dbReference>
<feature type="coiled-coil region" evidence="1">
    <location>
        <begin position="38"/>
        <end position="79"/>
    </location>
</feature>
<reference evidence="2 3" key="1">
    <citation type="journal article" date="2020" name="BMC Genomics">
        <title>Intraspecific diversification of the crop wild relative Brassica cretica Lam. using demographic model selection.</title>
        <authorList>
            <person name="Kioukis A."/>
            <person name="Michalopoulou V.A."/>
            <person name="Briers L."/>
            <person name="Pirintsos S."/>
            <person name="Studholme D.J."/>
            <person name="Pavlidis P."/>
            <person name="Sarris P.F."/>
        </authorList>
    </citation>
    <scope>NUCLEOTIDE SEQUENCE [LARGE SCALE GENOMIC DNA]</scope>
    <source>
        <strain evidence="3">cv. PFS-1207/04</strain>
    </source>
</reference>
<sequence length="83" mass="9388">MQAASQLFHLGERMEDKTTAKAEVDALTAQLREGKDVVLAKEKEIKALKLKVHNQEEAMERVVTENASLQKQLEGKEKDNIRV</sequence>
<protein>
    <submittedName>
        <fullName evidence="2">Uncharacterized protein</fullName>
    </submittedName>
</protein>
<keyword evidence="1" id="KW-0175">Coiled coil</keyword>